<proteinExistence type="predicted"/>
<comment type="caution">
    <text evidence="2">The sequence shown here is derived from an EMBL/GenBank/DDBJ whole genome shotgun (WGS) entry which is preliminary data.</text>
</comment>
<evidence type="ECO:0000256" key="1">
    <source>
        <dbReference type="SAM" id="MobiDB-lite"/>
    </source>
</evidence>
<name>A0A5B0LKA6_PUCGR</name>
<keyword evidence="4" id="KW-1185">Reference proteome</keyword>
<evidence type="ECO:0000313" key="4">
    <source>
        <dbReference type="Proteomes" id="UP000324748"/>
    </source>
</evidence>
<dbReference type="EMBL" id="VSWC01000197">
    <property type="protein sequence ID" value="KAA1064695.1"/>
    <property type="molecule type" value="Genomic_DNA"/>
</dbReference>
<protein>
    <submittedName>
        <fullName evidence="2">Uncharacterized protein</fullName>
    </submittedName>
</protein>
<feature type="region of interest" description="Disordered" evidence="1">
    <location>
        <begin position="1"/>
        <end position="41"/>
    </location>
</feature>
<dbReference type="AlphaFoldDB" id="A0A5B0LKA6"/>
<feature type="compositionally biased region" description="Polar residues" evidence="1">
    <location>
        <begin position="1"/>
        <end position="11"/>
    </location>
</feature>
<evidence type="ECO:0000313" key="3">
    <source>
        <dbReference type="EMBL" id="KAA1087359.1"/>
    </source>
</evidence>
<sequence length="65" mass="6924">MSNPNNPNEASPTRFPIQAKPKLALGARTPGQANPASRVPEADRSILLSRARVKVNDPVVGVVHD</sequence>
<gene>
    <name evidence="2" type="ORF">PGT21_012062</name>
    <name evidence="3" type="ORF">PGT21_029774</name>
</gene>
<accession>A0A5B0LKA6</accession>
<dbReference type="EMBL" id="VSWC01000105">
    <property type="protein sequence ID" value="KAA1087359.1"/>
    <property type="molecule type" value="Genomic_DNA"/>
</dbReference>
<organism evidence="2 4">
    <name type="scientific">Puccinia graminis f. sp. tritici</name>
    <dbReference type="NCBI Taxonomy" id="56615"/>
    <lineage>
        <taxon>Eukaryota</taxon>
        <taxon>Fungi</taxon>
        <taxon>Dikarya</taxon>
        <taxon>Basidiomycota</taxon>
        <taxon>Pucciniomycotina</taxon>
        <taxon>Pucciniomycetes</taxon>
        <taxon>Pucciniales</taxon>
        <taxon>Pucciniaceae</taxon>
        <taxon>Puccinia</taxon>
    </lineage>
</organism>
<evidence type="ECO:0000313" key="2">
    <source>
        <dbReference type="EMBL" id="KAA1064695.1"/>
    </source>
</evidence>
<reference evidence="2 4" key="1">
    <citation type="submission" date="2019-05" db="EMBL/GenBank/DDBJ databases">
        <title>Emergence of the Ug99 lineage of the wheat stem rust pathogen through somatic hybridization.</title>
        <authorList>
            <person name="Li F."/>
            <person name="Upadhyaya N.M."/>
            <person name="Sperschneider J."/>
            <person name="Matny O."/>
            <person name="Nguyen-Phuc H."/>
            <person name="Mago R."/>
            <person name="Raley C."/>
            <person name="Miller M.E."/>
            <person name="Silverstein K.A.T."/>
            <person name="Henningsen E."/>
            <person name="Hirsch C.D."/>
            <person name="Visser B."/>
            <person name="Pretorius Z.A."/>
            <person name="Steffenson B.J."/>
            <person name="Schwessinger B."/>
            <person name="Dodds P.N."/>
            <person name="Figueroa M."/>
        </authorList>
    </citation>
    <scope>NUCLEOTIDE SEQUENCE [LARGE SCALE GENOMIC DNA]</scope>
    <source>
        <strain evidence="2">21-0</strain>
    </source>
</reference>
<dbReference type="Proteomes" id="UP000324748">
    <property type="component" value="Unassembled WGS sequence"/>
</dbReference>